<feature type="binding site" evidence="10">
    <location>
        <begin position="10"/>
        <end position="12"/>
    </location>
    <ligand>
        <name>UDP-N-acetyl-alpha-D-glucosamine</name>
        <dbReference type="ChEBI" id="CHEBI:57705"/>
    </ligand>
</feature>
<evidence type="ECO:0000256" key="10">
    <source>
        <dbReference type="HAMAP-Rule" id="MF_00033"/>
    </source>
</evidence>
<dbReference type="NCBIfam" id="TIGR01133">
    <property type="entry name" value="murG"/>
    <property type="match status" value="1"/>
</dbReference>
<keyword evidence="9 10" id="KW-0961">Cell wall biogenesis/degradation</keyword>
<keyword evidence="5 10" id="KW-0133">Cell shape</keyword>
<evidence type="ECO:0000256" key="8">
    <source>
        <dbReference type="ARBA" id="ARBA00023306"/>
    </source>
</evidence>
<evidence type="ECO:0000256" key="6">
    <source>
        <dbReference type="ARBA" id="ARBA00022984"/>
    </source>
</evidence>
<keyword evidence="6 10" id="KW-0573">Peptidoglycan synthesis</keyword>
<protein>
    <recommendedName>
        <fullName evidence="10">UDP-N-acetylglucosamine--N-acetylmuramyl-(pentapeptide) pyrophosphoryl-undecaprenol N-acetylglucosamine transferase</fullName>
        <ecNumber evidence="10">2.4.1.227</ecNumber>
    </recommendedName>
    <alternativeName>
        <fullName evidence="10">Undecaprenyl-PP-MurNAc-pentapeptide-UDPGlcNAc GlcNAc transferase</fullName>
    </alternativeName>
</protein>
<comment type="caution">
    <text evidence="13">The sequence shown here is derived from an EMBL/GenBank/DDBJ whole genome shotgun (WGS) entry which is preliminary data.</text>
</comment>
<evidence type="ECO:0000256" key="5">
    <source>
        <dbReference type="ARBA" id="ARBA00022960"/>
    </source>
</evidence>
<dbReference type="SUPFAM" id="SSF53756">
    <property type="entry name" value="UDP-Glycosyltransferase/glycogen phosphorylase"/>
    <property type="match status" value="1"/>
</dbReference>
<feature type="domain" description="Glycosyltransferase family 28 N-terminal" evidence="11">
    <location>
        <begin position="4"/>
        <end position="147"/>
    </location>
</feature>
<comment type="subcellular location">
    <subcellularLocation>
        <location evidence="10">Cell membrane</location>
        <topology evidence="10">Peripheral membrane protein</topology>
        <orientation evidence="10">Cytoplasmic side</orientation>
    </subcellularLocation>
</comment>
<keyword evidence="1 10" id="KW-1003">Cell membrane</keyword>
<dbReference type="Pfam" id="PF04101">
    <property type="entry name" value="Glyco_tran_28_C"/>
    <property type="match status" value="1"/>
</dbReference>
<dbReference type="PANTHER" id="PTHR21015">
    <property type="entry name" value="UDP-N-ACETYLGLUCOSAMINE--N-ACETYLMURAMYL-(PENTAPEPTIDE) PYROPHOSPHORYL-UNDECAPRENOL N-ACETYLGLUCOSAMINE TRANSFERASE 1"/>
    <property type="match status" value="1"/>
</dbReference>
<evidence type="ECO:0000259" key="12">
    <source>
        <dbReference type="Pfam" id="PF04101"/>
    </source>
</evidence>
<evidence type="ECO:0000259" key="11">
    <source>
        <dbReference type="Pfam" id="PF03033"/>
    </source>
</evidence>
<comment type="function">
    <text evidence="10">Cell wall formation. Catalyzes the transfer of a GlcNAc subunit on undecaprenyl-pyrophosphoryl-MurNAc-pentapeptide (lipid intermediate I) to form undecaprenyl-pyrophosphoryl-MurNAc-(pentapeptide)GlcNAc (lipid intermediate II).</text>
</comment>
<dbReference type="EMBL" id="JBHTOK010000076">
    <property type="protein sequence ID" value="MFD1441879.1"/>
    <property type="molecule type" value="Genomic_DNA"/>
</dbReference>
<keyword evidence="7 10" id="KW-0472">Membrane</keyword>
<dbReference type="HAMAP" id="MF_00033">
    <property type="entry name" value="MurG"/>
    <property type="match status" value="1"/>
</dbReference>
<sequence>MRLMISGGGTGGHIYPALALIQRLKERDMLDAVMYVGTARGLESRIVPNAKIPFETLELQGFKRSLNFNGIKTNIRTVEKFVGSLRKATRMIKDFKPDVVVGTGGYVSAGVLYAAARHHVPTVIHEQNSVAGVTNKFLAHAVDKIAITFPVVASAFPAKKVVITGNPRAQQVAGLKPNDRLADFDLDPHKRTLLIFGGSRGAPMINQAAVNALPTFGKAAFQTLFVTGNANYGKISHQLRQVPANVKVVPYVDDMPQILPDVSLVIGRSGATSLAELTALGLPSVLIPSPNVTHNHQFVNAKSLADVGAAIVITEPELDSSFAGRIVDLMEDDTRLTRMAQAAKKMGTPDAADQLITVLESVLKH</sequence>
<evidence type="ECO:0000256" key="9">
    <source>
        <dbReference type="ARBA" id="ARBA00023316"/>
    </source>
</evidence>
<keyword evidence="14" id="KW-1185">Reference proteome</keyword>
<organism evidence="13 14">
    <name type="scientific">Lacticaseibacillus hegangensis</name>
    <dbReference type="NCBI Taxonomy" id="2486010"/>
    <lineage>
        <taxon>Bacteria</taxon>
        <taxon>Bacillati</taxon>
        <taxon>Bacillota</taxon>
        <taxon>Bacilli</taxon>
        <taxon>Lactobacillales</taxon>
        <taxon>Lactobacillaceae</taxon>
        <taxon>Lacticaseibacillus</taxon>
    </lineage>
</organism>
<gene>
    <name evidence="10 13" type="primary">murG</name>
    <name evidence="13" type="ORF">ACFQ5K_10880</name>
</gene>
<keyword evidence="4 10" id="KW-0808">Transferase</keyword>
<dbReference type="EC" id="2.4.1.227" evidence="10"/>
<evidence type="ECO:0000256" key="4">
    <source>
        <dbReference type="ARBA" id="ARBA00022679"/>
    </source>
</evidence>
<feature type="binding site" evidence="10">
    <location>
        <position position="128"/>
    </location>
    <ligand>
        <name>UDP-N-acetyl-alpha-D-glucosamine</name>
        <dbReference type="ChEBI" id="CHEBI:57705"/>
    </ligand>
</feature>
<feature type="binding site" evidence="10">
    <location>
        <position position="297"/>
    </location>
    <ligand>
        <name>UDP-N-acetyl-alpha-D-glucosamine</name>
        <dbReference type="ChEBI" id="CHEBI:57705"/>
    </ligand>
</feature>
<evidence type="ECO:0000256" key="7">
    <source>
        <dbReference type="ARBA" id="ARBA00023136"/>
    </source>
</evidence>
<dbReference type="Proteomes" id="UP001597212">
    <property type="component" value="Unassembled WGS sequence"/>
</dbReference>
<dbReference type="GO" id="GO:0016757">
    <property type="term" value="F:glycosyltransferase activity"/>
    <property type="evidence" value="ECO:0007669"/>
    <property type="project" value="UniProtKB-KW"/>
</dbReference>
<evidence type="ECO:0000256" key="3">
    <source>
        <dbReference type="ARBA" id="ARBA00022676"/>
    </source>
</evidence>
<evidence type="ECO:0000313" key="14">
    <source>
        <dbReference type="Proteomes" id="UP001597212"/>
    </source>
</evidence>
<comment type="similarity">
    <text evidence="10">Belongs to the glycosyltransferase 28 family. MurG subfamily.</text>
</comment>
<evidence type="ECO:0000313" key="13">
    <source>
        <dbReference type="EMBL" id="MFD1441879.1"/>
    </source>
</evidence>
<comment type="catalytic activity">
    <reaction evidence="10">
        <text>Mur2Ac(oyl-L-Ala-gamma-D-Glu-L-Lys-D-Ala-D-Ala)-di-trans,octa-cis-undecaprenyl diphosphate + UDP-N-acetyl-alpha-D-glucosamine = beta-D-GlcNAc-(1-&gt;4)-Mur2Ac(oyl-L-Ala-gamma-D-Glu-L-Lys-D-Ala-D-Ala)-di-trans,octa-cis-undecaprenyl diphosphate + UDP + H(+)</text>
        <dbReference type="Rhea" id="RHEA:23192"/>
        <dbReference type="ChEBI" id="CHEBI:15378"/>
        <dbReference type="ChEBI" id="CHEBI:57705"/>
        <dbReference type="ChEBI" id="CHEBI:58223"/>
        <dbReference type="ChEBI" id="CHEBI:60032"/>
        <dbReference type="ChEBI" id="CHEBI:60033"/>
        <dbReference type="EC" id="2.4.1.227"/>
    </reaction>
</comment>
<proteinExistence type="inferred from homology"/>
<evidence type="ECO:0000256" key="2">
    <source>
        <dbReference type="ARBA" id="ARBA00022618"/>
    </source>
</evidence>
<reference evidence="14" key="1">
    <citation type="journal article" date="2019" name="Int. J. Syst. Evol. Microbiol.">
        <title>The Global Catalogue of Microorganisms (GCM) 10K type strain sequencing project: providing services to taxonomists for standard genome sequencing and annotation.</title>
        <authorList>
            <consortium name="The Broad Institute Genomics Platform"/>
            <consortium name="The Broad Institute Genome Sequencing Center for Infectious Disease"/>
            <person name="Wu L."/>
            <person name="Ma J."/>
        </authorList>
    </citation>
    <scope>NUCLEOTIDE SEQUENCE [LARGE SCALE GENOMIC DNA]</scope>
    <source>
        <strain evidence="14">CCM 8912</strain>
    </source>
</reference>
<comment type="caution">
    <text evidence="10">Lacks conserved residue(s) required for the propagation of feature annotation.</text>
</comment>
<comment type="pathway">
    <text evidence="10">Cell wall biogenesis; peptidoglycan biosynthesis.</text>
</comment>
<keyword evidence="3 10" id="KW-0328">Glycosyltransferase</keyword>
<dbReference type="Gene3D" id="3.40.50.2000">
    <property type="entry name" value="Glycogen Phosphorylase B"/>
    <property type="match status" value="2"/>
</dbReference>
<dbReference type="RefSeq" id="WP_125755520.1">
    <property type="nucleotide sequence ID" value="NZ_JBHTOK010000076.1"/>
</dbReference>
<feature type="binding site" evidence="10">
    <location>
        <position position="199"/>
    </location>
    <ligand>
        <name>UDP-N-acetyl-alpha-D-glucosamine</name>
        <dbReference type="ChEBI" id="CHEBI:57705"/>
    </ligand>
</feature>
<accession>A0ABW4CWV3</accession>
<dbReference type="InterPro" id="IPR007235">
    <property type="entry name" value="Glyco_trans_28_C"/>
</dbReference>
<dbReference type="InterPro" id="IPR006009">
    <property type="entry name" value="GlcNAc_MurG"/>
</dbReference>
<evidence type="ECO:0000256" key="1">
    <source>
        <dbReference type="ARBA" id="ARBA00022475"/>
    </source>
</evidence>
<dbReference type="Pfam" id="PF03033">
    <property type="entry name" value="Glyco_transf_28"/>
    <property type="match status" value="1"/>
</dbReference>
<name>A0ABW4CWV3_9LACO</name>
<feature type="domain" description="Glycosyl transferase family 28 C-terminal" evidence="12">
    <location>
        <begin position="192"/>
        <end position="355"/>
    </location>
</feature>
<dbReference type="InterPro" id="IPR004276">
    <property type="entry name" value="GlycoTrans_28_N"/>
</dbReference>
<dbReference type="PANTHER" id="PTHR21015:SF22">
    <property type="entry name" value="GLYCOSYLTRANSFERASE"/>
    <property type="match status" value="1"/>
</dbReference>
<dbReference type="CDD" id="cd03785">
    <property type="entry name" value="GT28_MurG"/>
    <property type="match status" value="1"/>
</dbReference>
<keyword evidence="8 10" id="KW-0131">Cell cycle</keyword>
<keyword evidence="2 10" id="KW-0132">Cell division</keyword>